<dbReference type="OrthoDB" id="445826at2759"/>
<proteinExistence type="predicted"/>
<name>A0A1E1W4V8_PECGO</name>
<dbReference type="EMBL" id="GDQN01009039">
    <property type="protein sequence ID" value="JAT82015.1"/>
    <property type="molecule type" value="Transcribed_RNA"/>
</dbReference>
<accession>A0A1E1W4V8</accession>
<reference evidence="1" key="1">
    <citation type="submission" date="2015-09" db="EMBL/GenBank/DDBJ databases">
        <title>De novo assembly of Pectinophora gossypiella (Pink Bollworm) gut transcriptome.</title>
        <authorList>
            <person name="Tassone E.E."/>
        </authorList>
    </citation>
    <scope>NUCLEOTIDE SEQUENCE</scope>
</reference>
<evidence type="ECO:0000313" key="1">
    <source>
        <dbReference type="EMBL" id="JAT82015.1"/>
    </source>
</evidence>
<feature type="non-terminal residue" evidence="1">
    <location>
        <position position="1"/>
    </location>
</feature>
<feature type="non-terminal residue" evidence="1">
    <location>
        <position position="216"/>
    </location>
</feature>
<sequence>LESHITDHLPLLLGVNLTNISRKPSRTLLKTDRLAIQNEINTTDFSMILSINNANLALYQFISILQNIISKFSYEVKVPRKNRNIKPWITPGLLRCIRNRDKLHKKSKNSPGNIILKLTYSRYRNFCNNLLRRLKRDYEKNELIKAKNNPKATWNAIKTITNSKKVTSTPYELLKVASNFKTSLNQINKFFADIGRNLASEITYCQDNTFAPFLSD</sequence>
<evidence type="ECO:0008006" key="2">
    <source>
        <dbReference type="Google" id="ProtNLM"/>
    </source>
</evidence>
<dbReference type="AlphaFoldDB" id="A0A1E1W4V8"/>
<organism evidence="1">
    <name type="scientific">Pectinophora gossypiella</name>
    <name type="common">Cotton pink bollworm</name>
    <name type="synonym">Depressaria gossypiella</name>
    <dbReference type="NCBI Taxonomy" id="13191"/>
    <lineage>
        <taxon>Eukaryota</taxon>
        <taxon>Metazoa</taxon>
        <taxon>Ecdysozoa</taxon>
        <taxon>Arthropoda</taxon>
        <taxon>Hexapoda</taxon>
        <taxon>Insecta</taxon>
        <taxon>Pterygota</taxon>
        <taxon>Neoptera</taxon>
        <taxon>Endopterygota</taxon>
        <taxon>Lepidoptera</taxon>
        <taxon>Glossata</taxon>
        <taxon>Ditrysia</taxon>
        <taxon>Gelechioidea</taxon>
        <taxon>Gelechiidae</taxon>
        <taxon>Apatetrinae</taxon>
        <taxon>Pectinophora</taxon>
    </lineage>
</organism>
<protein>
    <recommendedName>
        <fullName evidence="2">Endonuclease/exonuclease/phosphatase domain-containing protein</fullName>
    </recommendedName>
</protein>
<gene>
    <name evidence="1" type="ORF">g.16428</name>
</gene>